<evidence type="ECO:0000313" key="2">
    <source>
        <dbReference type="Proteomes" id="UP001062846"/>
    </source>
</evidence>
<sequence length="135" mass="15617">MLAACSTDDAALSRPEVEKTKIDLRICCGDFRVLMRYRSIHYGRDMMFASSCKVTNQLIYFVWYNWPTGITDHGDWKVLVQRKPFFEEEKGCSCAGLHRDNKVNRTSVVSFDHDIDVDKIGLSEVDDVQEQEEIM</sequence>
<protein>
    <submittedName>
        <fullName evidence="1">Uncharacterized protein</fullName>
    </submittedName>
</protein>
<accession>A0ACC0NBL5</accession>
<evidence type="ECO:0000313" key="1">
    <source>
        <dbReference type="EMBL" id="KAI8550179.1"/>
    </source>
</evidence>
<keyword evidence="2" id="KW-1185">Reference proteome</keyword>
<dbReference type="Proteomes" id="UP001062846">
    <property type="component" value="Chromosome 6"/>
</dbReference>
<gene>
    <name evidence="1" type="ORF">RHMOL_Rhmol06G0085000</name>
</gene>
<name>A0ACC0NBL5_RHOML</name>
<reference evidence="1" key="1">
    <citation type="submission" date="2022-02" db="EMBL/GenBank/DDBJ databases">
        <title>Plant Genome Project.</title>
        <authorList>
            <person name="Zhang R.-G."/>
        </authorList>
    </citation>
    <scope>NUCLEOTIDE SEQUENCE</scope>
    <source>
        <strain evidence="1">AT1</strain>
    </source>
</reference>
<dbReference type="EMBL" id="CM046393">
    <property type="protein sequence ID" value="KAI8550179.1"/>
    <property type="molecule type" value="Genomic_DNA"/>
</dbReference>
<organism evidence="1 2">
    <name type="scientific">Rhododendron molle</name>
    <name type="common">Chinese azalea</name>
    <name type="synonym">Azalea mollis</name>
    <dbReference type="NCBI Taxonomy" id="49168"/>
    <lineage>
        <taxon>Eukaryota</taxon>
        <taxon>Viridiplantae</taxon>
        <taxon>Streptophyta</taxon>
        <taxon>Embryophyta</taxon>
        <taxon>Tracheophyta</taxon>
        <taxon>Spermatophyta</taxon>
        <taxon>Magnoliopsida</taxon>
        <taxon>eudicotyledons</taxon>
        <taxon>Gunneridae</taxon>
        <taxon>Pentapetalae</taxon>
        <taxon>asterids</taxon>
        <taxon>Ericales</taxon>
        <taxon>Ericaceae</taxon>
        <taxon>Ericoideae</taxon>
        <taxon>Rhodoreae</taxon>
        <taxon>Rhododendron</taxon>
    </lineage>
</organism>
<proteinExistence type="predicted"/>
<comment type="caution">
    <text evidence="1">The sequence shown here is derived from an EMBL/GenBank/DDBJ whole genome shotgun (WGS) entry which is preliminary data.</text>
</comment>